<organism evidence="5 6">
    <name type="scientific">Kiloniella litopenaei</name>
    <dbReference type="NCBI Taxonomy" id="1549748"/>
    <lineage>
        <taxon>Bacteria</taxon>
        <taxon>Pseudomonadati</taxon>
        <taxon>Pseudomonadota</taxon>
        <taxon>Alphaproteobacteria</taxon>
        <taxon>Rhodospirillales</taxon>
        <taxon>Kiloniellaceae</taxon>
        <taxon>Kiloniella</taxon>
    </lineage>
</organism>
<dbReference type="SUPFAM" id="SSF51905">
    <property type="entry name" value="FAD/NAD(P)-binding domain"/>
    <property type="match status" value="1"/>
</dbReference>
<evidence type="ECO:0000256" key="2">
    <source>
        <dbReference type="ARBA" id="ARBA00023002"/>
    </source>
</evidence>
<keyword evidence="6" id="KW-1185">Reference proteome</keyword>
<evidence type="ECO:0000259" key="4">
    <source>
        <dbReference type="Pfam" id="PF01266"/>
    </source>
</evidence>
<dbReference type="RefSeq" id="WP_046506816.1">
    <property type="nucleotide sequence ID" value="NZ_LANI01000009.1"/>
</dbReference>
<dbReference type="GO" id="GO:0005886">
    <property type="term" value="C:plasma membrane"/>
    <property type="evidence" value="ECO:0007669"/>
    <property type="project" value="TreeGrafter"/>
</dbReference>
<dbReference type="GO" id="GO:0008718">
    <property type="term" value="F:D-amino-acid dehydrogenase activity"/>
    <property type="evidence" value="ECO:0007669"/>
    <property type="project" value="TreeGrafter"/>
</dbReference>
<dbReference type="GO" id="GO:0005737">
    <property type="term" value="C:cytoplasm"/>
    <property type="evidence" value="ECO:0007669"/>
    <property type="project" value="TreeGrafter"/>
</dbReference>
<reference evidence="5 6" key="1">
    <citation type="submission" date="2015-03" db="EMBL/GenBank/DDBJ databases">
        <title>Genome sequence of Kiloniella sp. P1-1, isolated from the gut microflora of Pacific white shrimp, Penaeus vannamei.</title>
        <authorList>
            <person name="Shao Z."/>
            <person name="Wang L."/>
            <person name="Li X."/>
        </authorList>
    </citation>
    <scope>NUCLEOTIDE SEQUENCE [LARGE SCALE GENOMIC DNA]</scope>
    <source>
        <strain evidence="5 6">P1-1</strain>
    </source>
</reference>
<dbReference type="OrthoDB" id="9787190at2"/>
<keyword evidence="3" id="KW-1133">Transmembrane helix</keyword>
<dbReference type="PATRIC" id="fig|1549748.8.peg.4251"/>
<feature type="transmembrane region" description="Helical" evidence="3">
    <location>
        <begin position="21"/>
        <end position="38"/>
    </location>
</feature>
<evidence type="ECO:0000256" key="1">
    <source>
        <dbReference type="ARBA" id="ARBA00009410"/>
    </source>
</evidence>
<comment type="similarity">
    <text evidence="1">Belongs to the DadA oxidoreductase family.</text>
</comment>
<dbReference type="Gene3D" id="3.50.50.60">
    <property type="entry name" value="FAD/NAD(P)-binding domain"/>
    <property type="match status" value="2"/>
</dbReference>
<evidence type="ECO:0000256" key="3">
    <source>
        <dbReference type="SAM" id="Phobius"/>
    </source>
</evidence>
<dbReference type="STRING" id="1549748.WH95_10840"/>
<dbReference type="PANTHER" id="PTHR13847:SF280">
    <property type="entry name" value="D-AMINO ACID DEHYDROGENASE"/>
    <property type="match status" value="1"/>
</dbReference>
<dbReference type="InterPro" id="IPR006076">
    <property type="entry name" value="FAD-dep_OxRdtase"/>
</dbReference>
<accession>A0A0M2RA86</accession>
<keyword evidence="3" id="KW-0812">Transmembrane</keyword>
<dbReference type="Pfam" id="PF01266">
    <property type="entry name" value="DAO"/>
    <property type="match status" value="1"/>
</dbReference>
<sequence length="443" mass="48935">MILNENSPTTFNDQLPKRVDVVVIGAGIIGVSIAYFLAKQGKKVLICEKGRVAGEQSSRNWGWVRQQGRHSSELPIMKESLRIWQGLAEEIGEDLGFRQCGCLYLAETDAMEQENEDWLDIARQHNLDTKLLGTREVQSLLGQENKYWKSAIYTASDGRAEPLIAVPRLASAAQVLGVKIIENCAVRSLDVMVGKLSGVYTELGRVDATQVVSAAGAWSSLFAGIHDISLPQLKVKGTVARTEPVTGFFEGNAVSENIAFRKRTDGGYSIALADQTSHSITPDSFRYLPKFLPLMKKSYRDVSLRFDRSFFNEIGHRVKTNPTKVSPFEQNRVLNPKPDENILKQMREALKSHVPELANAAFVESWAGMIETTPDVLPIVSQADHIDGFYMVSGLSGHGFGIGPGMGKVVADLICGRSMEYDLSRFRLNRFHDGSPIELSMSA</sequence>
<evidence type="ECO:0000313" key="5">
    <source>
        <dbReference type="EMBL" id="KKJ76910.1"/>
    </source>
</evidence>
<dbReference type="Gene3D" id="3.30.9.10">
    <property type="entry name" value="D-Amino Acid Oxidase, subunit A, domain 2"/>
    <property type="match status" value="2"/>
</dbReference>
<dbReference type="GO" id="GO:0055130">
    <property type="term" value="P:D-alanine catabolic process"/>
    <property type="evidence" value="ECO:0007669"/>
    <property type="project" value="TreeGrafter"/>
</dbReference>
<comment type="caution">
    <text evidence="5">The sequence shown here is derived from an EMBL/GenBank/DDBJ whole genome shotgun (WGS) entry which is preliminary data.</text>
</comment>
<proteinExistence type="inferred from homology"/>
<keyword evidence="3" id="KW-0472">Membrane</keyword>
<dbReference type="EMBL" id="LANI01000009">
    <property type="protein sequence ID" value="KKJ76910.1"/>
    <property type="molecule type" value="Genomic_DNA"/>
</dbReference>
<dbReference type="PANTHER" id="PTHR13847">
    <property type="entry name" value="SARCOSINE DEHYDROGENASE-RELATED"/>
    <property type="match status" value="1"/>
</dbReference>
<dbReference type="InterPro" id="IPR036188">
    <property type="entry name" value="FAD/NAD-bd_sf"/>
</dbReference>
<gene>
    <name evidence="5" type="ORF">WH95_10840</name>
</gene>
<protein>
    <recommendedName>
        <fullName evidence="4">FAD dependent oxidoreductase domain-containing protein</fullName>
    </recommendedName>
</protein>
<dbReference type="Proteomes" id="UP000034491">
    <property type="component" value="Unassembled WGS sequence"/>
</dbReference>
<name>A0A0M2RA86_9PROT</name>
<evidence type="ECO:0000313" key="6">
    <source>
        <dbReference type="Proteomes" id="UP000034491"/>
    </source>
</evidence>
<keyword evidence="2" id="KW-0560">Oxidoreductase</keyword>
<feature type="domain" description="FAD dependent oxidoreductase" evidence="4">
    <location>
        <begin position="20"/>
        <end position="413"/>
    </location>
</feature>
<dbReference type="AlphaFoldDB" id="A0A0M2RA86"/>